<proteinExistence type="predicted"/>
<evidence type="ECO:0000313" key="2">
    <source>
        <dbReference type="EMBL" id="RDI68192.1"/>
    </source>
</evidence>
<keyword evidence="3" id="KW-1185">Reference proteome</keyword>
<dbReference type="InterPro" id="IPR012908">
    <property type="entry name" value="PGAP1-ab_dom-like"/>
</dbReference>
<sequence length="287" mass="30172">MVVGVHGIAQQYRGGYQLAAAWLVALRDGLVAAGHADAAERLGVDDLRVAFFGDLFRPAGAMSAQGPQFTVADVKPGLERELLTALYDEVVTVEPELAPPEDSMGPGRVGLQVVVAKLLQSRTFAGVAQRTLIGNVKQAVRFLVEPDVKVKVLERVSAMVGPDTRVLVGHSLGSVVAYEFLCSAPSSVRTLITLGSPLGVPNLIFDRLTPAPDGGKGVWPQGISNWVNIAERNDVVPLRKTLAELFPPTSGGAGVLDRLVDNGDEPHAVERYLNAAATGAAVGQSLG</sequence>
<dbReference type="InterPro" id="IPR029058">
    <property type="entry name" value="AB_hydrolase_fold"/>
</dbReference>
<gene>
    <name evidence="2" type="ORF">DFR76_102593</name>
</gene>
<feature type="domain" description="GPI inositol-deacylase PGAP1-like alpha/beta" evidence="1">
    <location>
        <begin position="165"/>
        <end position="207"/>
    </location>
</feature>
<reference evidence="2 3" key="1">
    <citation type="submission" date="2018-07" db="EMBL/GenBank/DDBJ databases">
        <title>Genomic Encyclopedia of Type Strains, Phase IV (KMG-IV): sequencing the most valuable type-strain genomes for metagenomic binning, comparative biology and taxonomic classification.</title>
        <authorList>
            <person name="Goeker M."/>
        </authorList>
    </citation>
    <scope>NUCLEOTIDE SEQUENCE [LARGE SCALE GENOMIC DNA]</scope>
    <source>
        <strain evidence="2 3">DSM 44290</strain>
    </source>
</reference>
<evidence type="ECO:0000259" key="1">
    <source>
        <dbReference type="Pfam" id="PF07819"/>
    </source>
</evidence>
<accession>A0A370IBU1</accession>
<protein>
    <submittedName>
        <fullName evidence="2">PGAP1-like protein</fullName>
    </submittedName>
</protein>
<name>A0A370IBU1_9NOCA</name>
<comment type="caution">
    <text evidence="2">The sequence shown here is derived from an EMBL/GenBank/DDBJ whole genome shotgun (WGS) entry which is preliminary data.</text>
</comment>
<dbReference type="GO" id="GO:0016788">
    <property type="term" value="F:hydrolase activity, acting on ester bonds"/>
    <property type="evidence" value="ECO:0007669"/>
    <property type="project" value="InterPro"/>
</dbReference>
<evidence type="ECO:0000313" key="3">
    <source>
        <dbReference type="Proteomes" id="UP000254869"/>
    </source>
</evidence>
<organism evidence="2 3">
    <name type="scientific">Nocardia pseudobrasiliensis</name>
    <dbReference type="NCBI Taxonomy" id="45979"/>
    <lineage>
        <taxon>Bacteria</taxon>
        <taxon>Bacillati</taxon>
        <taxon>Actinomycetota</taxon>
        <taxon>Actinomycetes</taxon>
        <taxon>Mycobacteriales</taxon>
        <taxon>Nocardiaceae</taxon>
        <taxon>Nocardia</taxon>
    </lineage>
</organism>
<dbReference type="STRING" id="1210086.GCA_001613105_01169"/>
<dbReference type="Gene3D" id="3.40.50.1820">
    <property type="entry name" value="alpha/beta hydrolase"/>
    <property type="match status" value="1"/>
</dbReference>
<dbReference type="Pfam" id="PF07819">
    <property type="entry name" value="PGAP1"/>
    <property type="match status" value="1"/>
</dbReference>
<dbReference type="SUPFAM" id="SSF53474">
    <property type="entry name" value="alpha/beta-Hydrolases"/>
    <property type="match status" value="1"/>
</dbReference>
<dbReference type="AlphaFoldDB" id="A0A370IBU1"/>
<dbReference type="EMBL" id="QQBC01000002">
    <property type="protein sequence ID" value="RDI68192.1"/>
    <property type="molecule type" value="Genomic_DNA"/>
</dbReference>
<dbReference type="Proteomes" id="UP000254869">
    <property type="component" value="Unassembled WGS sequence"/>
</dbReference>